<dbReference type="OrthoDB" id="10508053at2759"/>
<accession>A0A8H7VPW1</accession>
<comment type="caution">
    <text evidence="2">The sequence shown here is derived from an EMBL/GenBank/DDBJ whole genome shotgun (WGS) entry which is preliminary data.</text>
</comment>
<dbReference type="Proteomes" id="UP000646827">
    <property type="component" value="Unassembled WGS sequence"/>
</dbReference>
<feature type="region of interest" description="Disordered" evidence="1">
    <location>
        <begin position="1"/>
        <end position="21"/>
    </location>
</feature>
<organism evidence="2 3">
    <name type="scientific">Circinella minor</name>
    <dbReference type="NCBI Taxonomy" id="1195481"/>
    <lineage>
        <taxon>Eukaryota</taxon>
        <taxon>Fungi</taxon>
        <taxon>Fungi incertae sedis</taxon>
        <taxon>Mucoromycota</taxon>
        <taxon>Mucoromycotina</taxon>
        <taxon>Mucoromycetes</taxon>
        <taxon>Mucorales</taxon>
        <taxon>Lichtheimiaceae</taxon>
        <taxon>Circinella</taxon>
    </lineage>
</organism>
<protein>
    <submittedName>
        <fullName evidence="2">Uncharacterized protein</fullName>
    </submittedName>
</protein>
<gene>
    <name evidence="2" type="ORF">INT45_008318</name>
</gene>
<evidence type="ECO:0000313" key="2">
    <source>
        <dbReference type="EMBL" id="KAG2222654.1"/>
    </source>
</evidence>
<evidence type="ECO:0000256" key="1">
    <source>
        <dbReference type="SAM" id="MobiDB-lite"/>
    </source>
</evidence>
<dbReference type="EMBL" id="JAEPRB010000078">
    <property type="protein sequence ID" value="KAG2222654.1"/>
    <property type="molecule type" value="Genomic_DNA"/>
</dbReference>
<proteinExistence type="predicted"/>
<name>A0A8H7VPW1_9FUNG</name>
<keyword evidence="3" id="KW-1185">Reference proteome</keyword>
<reference evidence="2 3" key="1">
    <citation type="submission" date="2020-12" db="EMBL/GenBank/DDBJ databases">
        <title>Metabolic potential, ecology and presence of endohyphal bacteria is reflected in genomic diversity of Mucoromycotina.</title>
        <authorList>
            <person name="Muszewska A."/>
            <person name="Okrasinska A."/>
            <person name="Steczkiewicz K."/>
            <person name="Drgas O."/>
            <person name="Orlowska M."/>
            <person name="Perlinska-Lenart U."/>
            <person name="Aleksandrzak-Piekarczyk T."/>
            <person name="Szatraj K."/>
            <person name="Zielenkiewicz U."/>
            <person name="Pilsyk S."/>
            <person name="Malc E."/>
            <person name="Mieczkowski P."/>
            <person name="Kruszewska J.S."/>
            <person name="Biernat P."/>
            <person name="Pawlowska J."/>
        </authorList>
    </citation>
    <scope>NUCLEOTIDE SEQUENCE [LARGE SCALE GENOMIC DNA]</scope>
    <source>
        <strain evidence="2 3">CBS 142.35</strain>
    </source>
</reference>
<sequence>MNDSFHQANAEQSSNHTSINITNESINETVNYQEHTDFNSGADVTIVRANNTELMASSNDTINHPHVSNISVNEANGDVAKAILRHIEHLDESEKKKAVMAIGIFHPNIFYRPDISNSVTLKSFLKGSELPLLEKAQKFVEDRVDQLQQLQEEQKELIHGVYEHMKCKMPLFKEKIMFLESVLGRKKPSNQEVKETNNIQELLDLVYSTLNNTLEDQLARQKLHFTNDPSRFCQQPLFEHALWYFEQQKYCTDFFEQLLGAVIYLEDNDFILMDNHEGLSFSYMLCVLVNLLIGCFHHPIDTNFIAECGFNLFRPTSHRLSHLFEDSVMTYSTKRTSLIDPFGVSFPSLATIQELGISMASYKPNRTNCFVPQGAVQIITYSNEHDGVIQIAILSLLDLRYNYKNFRNDSSDIFPVGWVEGYFADTMVTLYYLVPDFESYQIAVSIGLVPDHLHIDWEWWGENIIANGIFYTKELKFYIPGSAMVCQMKALCDLYENRRQSIKTINTLKTFSTEKVTYLKFLYPNIESWDNAVAANRGSLESLCEQAQTSVALVMKNICARYEYNVTWNFLYGPPYNVFDTNSNDNDDNIDSSRSNTAKNKIKTFDDLIQLACNQKIDSISNGSTLEGNNFYRFHINTHEMRYSILPLLELFFNQGSIFPALPFMIFQSMLDILSHNIAEEDIMASRRFHTYFSNCIIPALFGTFYGRIPPDFWSTISDIGDSSKRKKRKNVNTFFEEDYLIKIPSFDELDKAGFLFEKLNVAWGDYPDYNNDVFQLYRPWYSLSNFCNIKMKSTGIKIFCMIPVSALDLRYNYRNFDALNDSELYARYSIKRTEHATDIQGYFADFMYILGFLIPNEPSFDIALSNGILPSQVSLDWRWWKNNILASRDYYQDLQSESDFAKIGEQTFRQLQYLGIQFLCLKLSATLSPRDIRIAPLAITFFHPDVSLYQSNLPYYSVHISVNQASKKHKELCFQRRIDDFQDIESKCISLMQQYNSSGDSFLNRFLRSFSRKVPQARVEQGQNRLSITNHRDIYDGMEWKKFPVFGATKYEFIEDVLEVPFDTIITTASQWTFGSGTYSFYNTLLGMLHLVRVIYGANHDSERIIYFSDLVEIMIGDFNGLLFSGWIRLLPSTSKKTSTVNFNDLKVPSLGTFSEKGFSIQAAVSKKQLKNGISVSVTDKIVEMQSISLLDLRLIHRDDHRFHIQSNYCSGAMKQLIDYYYDSLMKLSKLIPDQQSFDIAVKANIISISLGIDWAWWHREIIEVMVRDRIDEKGNVDMGKETTELLRSLERKFRQIAYPTTLQTMLDKLKNNSPHVVYVTLVLLFTALSLIQVLQGFDVFTPSSSDSPHSDDL</sequence>
<evidence type="ECO:0000313" key="3">
    <source>
        <dbReference type="Proteomes" id="UP000646827"/>
    </source>
</evidence>